<keyword evidence="2" id="KW-1185">Reference proteome</keyword>
<sequence>MPFGVKYSTNLRQEHLRLCPRTRQQPTCTVVERQEGRCKMDLPGTTSDSWRWHVHTPLRVVV</sequence>
<evidence type="ECO:0000313" key="2">
    <source>
        <dbReference type="Proteomes" id="UP001295794"/>
    </source>
</evidence>
<protein>
    <submittedName>
        <fullName evidence="1">Uncharacterized protein</fullName>
    </submittedName>
</protein>
<comment type="caution">
    <text evidence="1">The sequence shown here is derived from an EMBL/GenBank/DDBJ whole genome shotgun (WGS) entry which is preliminary data.</text>
</comment>
<dbReference type="AlphaFoldDB" id="A0AAD2JV16"/>
<proteinExistence type="predicted"/>
<dbReference type="EMBL" id="CAVNYO010000040">
    <property type="protein sequence ID" value="CAK5263427.1"/>
    <property type="molecule type" value="Genomic_DNA"/>
</dbReference>
<evidence type="ECO:0000313" key="1">
    <source>
        <dbReference type="EMBL" id="CAK5263427.1"/>
    </source>
</evidence>
<dbReference type="Proteomes" id="UP001295794">
    <property type="component" value="Unassembled WGS sequence"/>
</dbReference>
<reference evidence="1" key="1">
    <citation type="submission" date="2023-11" db="EMBL/GenBank/DDBJ databases">
        <authorList>
            <person name="De Vega J J."/>
            <person name="De Vega J J."/>
        </authorList>
    </citation>
    <scope>NUCLEOTIDE SEQUENCE</scope>
</reference>
<gene>
    <name evidence="1" type="ORF">MYCIT1_LOCUS2885</name>
</gene>
<accession>A0AAD2JV16</accession>
<organism evidence="1 2">
    <name type="scientific">Mycena citricolor</name>
    <dbReference type="NCBI Taxonomy" id="2018698"/>
    <lineage>
        <taxon>Eukaryota</taxon>
        <taxon>Fungi</taxon>
        <taxon>Dikarya</taxon>
        <taxon>Basidiomycota</taxon>
        <taxon>Agaricomycotina</taxon>
        <taxon>Agaricomycetes</taxon>
        <taxon>Agaricomycetidae</taxon>
        <taxon>Agaricales</taxon>
        <taxon>Marasmiineae</taxon>
        <taxon>Mycenaceae</taxon>
        <taxon>Mycena</taxon>
    </lineage>
</organism>
<name>A0AAD2JV16_9AGAR</name>